<evidence type="ECO:0000313" key="3">
    <source>
        <dbReference type="EMBL" id="KAF9686965.1"/>
    </source>
</evidence>
<organism evidence="3 4">
    <name type="scientific">Salix dunnii</name>
    <dbReference type="NCBI Taxonomy" id="1413687"/>
    <lineage>
        <taxon>Eukaryota</taxon>
        <taxon>Viridiplantae</taxon>
        <taxon>Streptophyta</taxon>
        <taxon>Embryophyta</taxon>
        <taxon>Tracheophyta</taxon>
        <taxon>Spermatophyta</taxon>
        <taxon>Magnoliopsida</taxon>
        <taxon>eudicotyledons</taxon>
        <taxon>Gunneridae</taxon>
        <taxon>Pentapetalae</taxon>
        <taxon>rosids</taxon>
        <taxon>fabids</taxon>
        <taxon>Malpighiales</taxon>
        <taxon>Salicaceae</taxon>
        <taxon>Saliceae</taxon>
        <taxon>Salix</taxon>
    </lineage>
</organism>
<sequence length="451" mass="51632">MVSSPLFSPASDKRFWSALRTRVGTLLENRQRNVSIGQDQLNLDPSLCTHVRVGESDLSKRMKEDSLLLLRGFDSIAQNLSQLSNNLDNALQGARHLAEPPTLREIFHSRLENSEIKPEDEEKLQDEEGKKKVLKRKFDPDERSEDQGNGLHKTNEQCLENKRLKKAKNLAVSMATKAAALARELKSIRSDLCFMQERCAMLEEENRRIRDGFCEGNIRPEEDDLMRLQMEALLAEKSRLANENASLKRENQSLHQLVEYHQITTQDLSASYEHVIRGMCLDFSSPTSSIMEEEEDNEDDCEIAKTPQKNVSIMEEEEDNEDDCEIAKTPQKNMRLQMEALLAEKSRLANENASLKRENQCLHQLVEYHQITTQDLSASYEHVIRGMCLDFSSPTSSIMEEEEDNEEDDCEIAKTPQKNVSIMEEEEDNEDDCEIAKTPQKNVFGFATTNK</sequence>
<protein>
    <submittedName>
        <fullName evidence="3">Uncharacterized protein</fullName>
    </submittedName>
</protein>
<keyword evidence="4" id="KW-1185">Reference proteome</keyword>
<feature type="coiled-coil region" evidence="1">
    <location>
        <begin position="331"/>
        <end position="365"/>
    </location>
</feature>
<dbReference type="OrthoDB" id="1924603at2759"/>
<keyword evidence="1" id="KW-0175">Coiled coil</keyword>
<accession>A0A835N6A7</accession>
<proteinExistence type="predicted"/>
<name>A0A835N6A7_9ROSI</name>
<dbReference type="Proteomes" id="UP000657918">
    <property type="component" value="Unassembled WGS sequence"/>
</dbReference>
<dbReference type="PANTHER" id="PTHR31016:SF2">
    <property type="entry name" value="OS04G0228100 PROTEIN"/>
    <property type="match status" value="1"/>
</dbReference>
<feature type="compositionally biased region" description="Basic and acidic residues" evidence="2">
    <location>
        <begin position="126"/>
        <end position="141"/>
    </location>
</feature>
<comment type="caution">
    <text evidence="3">The sequence shown here is derived from an EMBL/GenBank/DDBJ whole genome shotgun (WGS) entry which is preliminary data.</text>
</comment>
<feature type="coiled-coil region" evidence="1">
    <location>
        <begin position="230"/>
        <end position="257"/>
    </location>
</feature>
<dbReference type="AlphaFoldDB" id="A0A835N6A7"/>
<evidence type="ECO:0000256" key="2">
    <source>
        <dbReference type="SAM" id="MobiDB-lite"/>
    </source>
</evidence>
<gene>
    <name evidence="3" type="ORF">SADUNF_Sadunf02G0044900</name>
</gene>
<dbReference type="EMBL" id="JADGMS010000002">
    <property type="protein sequence ID" value="KAF9686965.1"/>
    <property type="molecule type" value="Genomic_DNA"/>
</dbReference>
<evidence type="ECO:0000313" key="4">
    <source>
        <dbReference type="Proteomes" id="UP000657918"/>
    </source>
</evidence>
<reference evidence="3 4" key="1">
    <citation type="submission" date="2020-10" db="EMBL/GenBank/DDBJ databases">
        <title>Plant Genome Project.</title>
        <authorList>
            <person name="Zhang R.-G."/>
        </authorList>
    </citation>
    <scope>NUCLEOTIDE SEQUENCE [LARGE SCALE GENOMIC DNA]</scope>
    <source>
        <strain evidence="3">FAFU-HL-1</strain>
        <tissue evidence="3">Leaf</tissue>
    </source>
</reference>
<evidence type="ECO:0000256" key="1">
    <source>
        <dbReference type="SAM" id="Coils"/>
    </source>
</evidence>
<dbReference type="PANTHER" id="PTHR31016">
    <property type="entry name" value="OS04G0228100 PROTEIN"/>
    <property type="match status" value="1"/>
</dbReference>
<feature type="region of interest" description="Disordered" evidence="2">
    <location>
        <begin position="110"/>
        <end position="158"/>
    </location>
</feature>